<reference evidence="3" key="1">
    <citation type="submission" date="2017-01" db="EMBL/GenBank/DDBJ databases">
        <authorList>
            <person name="Varghese N."/>
            <person name="Submissions S."/>
        </authorList>
    </citation>
    <scope>NUCLEOTIDE SEQUENCE [LARGE SCALE GENOMIC DNA]</scope>
    <source>
        <strain evidence="3">DSM 18714</strain>
    </source>
</reference>
<dbReference type="AlphaFoldDB" id="A0A1N7LX08"/>
<organism evidence="2 3">
    <name type="scientific">Phaeovulum vinaykumarii</name>
    <dbReference type="NCBI Taxonomy" id="407234"/>
    <lineage>
        <taxon>Bacteria</taxon>
        <taxon>Pseudomonadati</taxon>
        <taxon>Pseudomonadota</taxon>
        <taxon>Alphaproteobacteria</taxon>
        <taxon>Rhodobacterales</taxon>
        <taxon>Paracoccaceae</taxon>
        <taxon>Phaeovulum</taxon>
    </lineage>
</organism>
<feature type="signal peptide" evidence="1">
    <location>
        <begin position="1"/>
        <end position="19"/>
    </location>
</feature>
<gene>
    <name evidence="2" type="ORF">SAMN05421795_104217</name>
</gene>
<feature type="chain" id="PRO_5012998272" evidence="1">
    <location>
        <begin position="20"/>
        <end position="124"/>
    </location>
</feature>
<proteinExistence type="predicted"/>
<protein>
    <submittedName>
        <fullName evidence="2">Uncharacterized protein</fullName>
    </submittedName>
</protein>
<evidence type="ECO:0000256" key="1">
    <source>
        <dbReference type="SAM" id="SignalP"/>
    </source>
</evidence>
<dbReference type="EMBL" id="FTOM01000004">
    <property type="protein sequence ID" value="SIS78357.1"/>
    <property type="molecule type" value="Genomic_DNA"/>
</dbReference>
<accession>A0A1N7LX08</accession>
<dbReference type="STRING" id="407234.SAMN05421795_104217"/>
<evidence type="ECO:0000313" key="2">
    <source>
        <dbReference type="EMBL" id="SIS78357.1"/>
    </source>
</evidence>
<dbReference type="Proteomes" id="UP000186098">
    <property type="component" value="Unassembled WGS sequence"/>
</dbReference>
<keyword evidence="1" id="KW-0732">Signal</keyword>
<keyword evidence="3" id="KW-1185">Reference proteome</keyword>
<sequence length="124" mass="13176">MKLVHIALFLCLPACVPTAVVTDYNGDSVTVQSPGRKPSADVVSEASRICSARGAYAEYASSRKVYAPENLETTYGHLFLCLPDPGRTVPRSYVVPMMPVAAVPAYASPYAGVQGGYFQGARGM</sequence>
<name>A0A1N7LX08_9RHOB</name>
<evidence type="ECO:0000313" key="3">
    <source>
        <dbReference type="Proteomes" id="UP000186098"/>
    </source>
</evidence>